<name>A0ABP4HJB1_9ACTN</name>
<dbReference type="InterPro" id="IPR006827">
    <property type="entry name" value="Lant_deHydtase_N"/>
</dbReference>
<dbReference type="EMBL" id="BAAALF010000174">
    <property type="protein sequence ID" value="GAA1266150.1"/>
    <property type="molecule type" value="Genomic_DNA"/>
</dbReference>
<protein>
    <recommendedName>
        <fullName evidence="1">Lantibiotic dehydratase N-terminal domain-containing protein</fullName>
    </recommendedName>
</protein>
<sequence length="893" mass="95643">MTDTAPPAAAATAAAATVVGTVPHGGAGTSPAVATGPAGLADTVLLRVNPLSGRRLGMPELVTAVEALTQAEQLCGSLAEAARAELFDLAATATGRDLQAVLELKRAVHNHRAPKASAGGRSWPAATSAWLAAWQRIALARGVLTSGYETCLAGERAALAETVAAEPFQLSLALTSPQVLDAVRRYARSAGRPSKADRKSERGILQHLARAMVRTSPLARLTAVGLAGWSEQGVPLDRVVFQRRRANPLLSVDRVSFAQLVTGLLPAAEAGEAGEADTADTAGTVSGVDRVMQNPSLRSTADAVRFRRREGDQVRVLATPLTAHLRSLLELTALGPVAPADLGRALARRLGCTDEQAERMVEAACDAQILLSGPALDEQATDPPAAARALLGGRAPVVDEELAQLSATLERLATATVPERVALLSRLEATERRLNALTSRPGRLRINEDYQLNPFEVSPAGYRQALDDLAEATEFISLFDRHHELRALACTLFVDRFGAGATVPLLDHAAELVHAVLGREARIEDRAREFGPRDGSLPRLLELRARAVRAVAERIARHRTERPRAEELALESGLLAELAAALPERFRRSAASYGLLVQPVGGRLVLNGCYPGHGQLGMRFLGADRELGGRAAESVARRAAALFSADGAEPREDRELHGVNINHRIPLLERSVTPEEWLGIRLAHDPVLDELLLLDADGVRVRPVTLGMRWPDLHPAPLRLATWLADTSRVMVESLGWEAAPTGDAPPPERTVATPRLTVGQVVLQRRRWYPGPDFPAAPGPEGPAGHLVDLTVWRALSGVPDEVVIKTGFDAVAVARSMATGAQPTNRRPTKPQYVDLASALGVRALPRFLDRRPPGSYLEEALPGVRRGRHAVEWVIELDRPAGARFQPRKP</sequence>
<reference evidence="3" key="1">
    <citation type="journal article" date="2019" name="Int. J. Syst. Evol. Microbiol.">
        <title>The Global Catalogue of Microorganisms (GCM) 10K type strain sequencing project: providing services to taxonomists for standard genome sequencing and annotation.</title>
        <authorList>
            <consortium name="The Broad Institute Genomics Platform"/>
            <consortium name="The Broad Institute Genome Sequencing Center for Infectious Disease"/>
            <person name="Wu L."/>
            <person name="Ma J."/>
        </authorList>
    </citation>
    <scope>NUCLEOTIDE SEQUENCE [LARGE SCALE GENOMIC DNA]</scope>
    <source>
        <strain evidence="3">JCM 13004</strain>
    </source>
</reference>
<dbReference type="Proteomes" id="UP001500037">
    <property type="component" value="Unassembled WGS sequence"/>
</dbReference>
<evidence type="ECO:0000313" key="2">
    <source>
        <dbReference type="EMBL" id="GAA1266150.1"/>
    </source>
</evidence>
<comment type="caution">
    <text evidence="2">The sequence shown here is derived from an EMBL/GenBank/DDBJ whole genome shotgun (WGS) entry which is preliminary data.</text>
</comment>
<evidence type="ECO:0000313" key="3">
    <source>
        <dbReference type="Proteomes" id="UP001500037"/>
    </source>
</evidence>
<dbReference type="Pfam" id="PF04738">
    <property type="entry name" value="Lant_dehydr_N"/>
    <property type="match status" value="1"/>
</dbReference>
<gene>
    <name evidence="2" type="ORF">GCM10009665_64050</name>
</gene>
<keyword evidence="3" id="KW-1185">Reference proteome</keyword>
<organism evidence="2 3">
    <name type="scientific">Kitasatospora nipponensis</name>
    <dbReference type="NCBI Taxonomy" id="258049"/>
    <lineage>
        <taxon>Bacteria</taxon>
        <taxon>Bacillati</taxon>
        <taxon>Actinomycetota</taxon>
        <taxon>Actinomycetes</taxon>
        <taxon>Kitasatosporales</taxon>
        <taxon>Streptomycetaceae</taxon>
        <taxon>Kitasatospora</taxon>
    </lineage>
</organism>
<proteinExistence type="predicted"/>
<feature type="domain" description="Lantibiotic dehydratase N-terminal" evidence="1">
    <location>
        <begin position="167"/>
        <end position="598"/>
    </location>
</feature>
<accession>A0ABP4HJB1</accession>
<evidence type="ECO:0000259" key="1">
    <source>
        <dbReference type="Pfam" id="PF04738"/>
    </source>
</evidence>